<reference evidence="2 3" key="1">
    <citation type="submission" date="2019-09" db="EMBL/GenBank/DDBJ databases">
        <title>Draft genome sequence of Ginsengibacter sp. BR5-29.</title>
        <authorList>
            <person name="Im W.-T."/>
        </authorList>
    </citation>
    <scope>NUCLEOTIDE SEQUENCE [LARGE SCALE GENOMIC DNA]</scope>
    <source>
        <strain evidence="2 3">BR5-29</strain>
    </source>
</reference>
<dbReference type="Proteomes" id="UP000326903">
    <property type="component" value="Unassembled WGS sequence"/>
</dbReference>
<evidence type="ECO:0000313" key="2">
    <source>
        <dbReference type="EMBL" id="KAA9034162.1"/>
    </source>
</evidence>
<dbReference type="InterPro" id="IPR011990">
    <property type="entry name" value="TPR-like_helical_dom_sf"/>
</dbReference>
<name>A0A5J5IAB4_9BACT</name>
<dbReference type="Gene3D" id="1.25.40.10">
    <property type="entry name" value="Tetratricopeptide repeat domain"/>
    <property type="match status" value="1"/>
</dbReference>
<keyword evidence="1" id="KW-0802">TPR repeat</keyword>
<dbReference type="PROSITE" id="PS50005">
    <property type="entry name" value="TPR"/>
    <property type="match status" value="1"/>
</dbReference>
<dbReference type="SUPFAM" id="SSF48452">
    <property type="entry name" value="TPR-like"/>
    <property type="match status" value="1"/>
</dbReference>
<sequence length="248" mass="29169">MRHFKHQILFILIVLYSCGHDNQSRKVQSASIDILHNDTLFKNFDTLENKWNSRPVNFDTLYRLAKQLNNQADNYPNRKEIKLTEIYKRCADIYRAQQFPDCDPNKSQLLCSKDTLLIIDCYKKAIGIFQSNSNSLSGSSTDAIILSSSFADAMFQLADVYEQLGKFQLALPYRQEYLALLLRTEKPNLEMVADAYMYLGSNYELQKDYRTAYKFYLKELENNKTDNYRNLKNVESRIMKFKKEHNLE</sequence>
<comment type="caution">
    <text evidence="2">The sequence shown here is derived from an EMBL/GenBank/DDBJ whole genome shotgun (WGS) entry which is preliminary data.</text>
</comment>
<evidence type="ECO:0000256" key="1">
    <source>
        <dbReference type="PROSITE-ProRule" id="PRU00339"/>
    </source>
</evidence>
<dbReference type="Pfam" id="PF13424">
    <property type="entry name" value="TPR_12"/>
    <property type="match status" value="1"/>
</dbReference>
<dbReference type="RefSeq" id="WP_150417253.1">
    <property type="nucleotide sequence ID" value="NZ_VYQF01000024.1"/>
</dbReference>
<feature type="repeat" description="TPR" evidence="1">
    <location>
        <begin position="193"/>
        <end position="226"/>
    </location>
</feature>
<proteinExistence type="predicted"/>
<accession>A0A5J5IAB4</accession>
<dbReference type="InterPro" id="IPR019734">
    <property type="entry name" value="TPR_rpt"/>
</dbReference>
<dbReference type="PROSITE" id="PS51257">
    <property type="entry name" value="PROKAR_LIPOPROTEIN"/>
    <property type="match status" value="1"/>
</dbReference>
<dbReference type="AlphaFoldDB" id="A0A5J5IAB4"/>
<evidence type="ECO:0000313" key="3">
    <source>
        <dbReference type="Proteomes" id="UP000326903"/>
    </source>
</evidence>
<gene>
    <name evidence="2" type="ORF">FW778_22890</name>
</gene>
<protein>
    <submittedName>
        <fullName evidence="2">Tetratricopeptide repeat protein</fullName>
    </submittedName>
</protein>
<dbReference type="EMBL" id="VYQF01000024">
    <property type="protein sequence ID" value="KAA9034162.1"/>
    <property type="molecule type" value="Genomic_DNA"/>
</dbReference>
<organism evidence="2 3">
    <name type="scientific">Ginsengibacter hankyongi</name>
    <dbReference type="NCBI Taxonomy" id="2607284"/>
    <lineage>
        <taxon>Bacteria</taxon>
        <taxon>Pseudomonadati</taxon>
        <taxon>Bacteroidota</taxon>
        <taxon>Chitinophagia</taxon>
        <taxon>Chitinophagales</taxon>
        <taxon>Chitinophagaceae</taxon>
        <taxon>Ginsengibacter</taxon>
    </lineage>
</organism>
<keyword evidence="3" id="KW-1185">Reference proteome</keyword>